<reference evidence="2 3" key="1">
    <citation type="journal article" date="2006" name="Proc. Natl. Acad. Sci. U.S.A.">
        <title>Genomic analysis of the uncultivated marine crenarchaeote Cenarchaeum symbiosum.</title>
        <authorList>
            <person name="Hallam S.J."/>
            <person name="Konstantinidis K.T."/>
            <person name="Putnam N."/>
            <person name="Schleper C."/>
            <person name="Watanabe Y."/>
            <person name="Sugahara J."/>
            <person name="Preston C."/>
            <person name="de la Torre J."/>
            <person name="Richardson P.M."/>
            <person name="DeLong E.F."/>
        </authorList>
    </citation>
    <scope>NUCLEOTIDE SEQUENCE [LARGE SCALE GENOMIC DNA]</scope>
    <source>
        <strain evidence="3">A</strain>
    </source>
</reference>
<dbReference type="AlphaFoldDB" id="A0RVH0"/>
<keyword evidence="1" id="KW-1133">Transmembrane helix</keyword>
<dbReference type="STRING" id="414004.CENSYa_0704"/>
<keyword evidence="1" id="KW-0812">Transmembrane</keyword>
<feature type="transmembrane region" description="Helical" evidence="1">
    <location>
        <begin position="110"/>
        <end position="127"/>
    </location>
</feature>
<feature type="transmembrane region" description="Helical" evidence="1">
    <location>
        <begin position="86"/>
        <end position="103"/>
    </location>
</feature>
<name>A0RVH0_CENSY</name>
<keyword evidence="1" id="KW-0472">Membrane</keyword>
<accession>A0RVH0</accession>
<protein>
    <submittedName>
        <fullName evidence="2">Uncharacterized protein</fullName>
    </submittedName>
</protein>
<sequence>MILCVPPGRAFCTLHAGGLFYLKSRRAAPCVDEYLRAALLVSLMAPMAISDLRERTISNDTMYAAAAAAACLFAYDLLTGAWAADIVMPNVLAAAAGCAVIAASRRGLVGLPDGILILVITLMLPQVHGIPVALWIILAAYILGAAYSALYSIHRNISDWMHGRDYSRNIVLTHVKKKGERFAMRPGARIGAVEEDTVRSSDGEDLFIDEDAEGEEAATAVPMVTAYLAGTCIVLCVILGAALAGWH</sequence>
<dbReference type="EnsemblBacteria" id="ABK77337">
    <property type="protein sequence ID" value="ABK77337"/>
    <property type="gene ID" value="CENSYa_0704"/>
</dbReference>
<dbReference type="Gene3D" id="1.20.120.1220">
    <property type="match status" value="1"/>
</dbReference>
<keyword evidence="3" id="KW-1185">Reference proteome</keyword>
<dbReference type="Proteomes" id="UP000000758">
    <property type="component" value="Chromosome"/>
</dbReference>
<dbReference type="EMBL" id="DP000238">
    <property type="protein sequence ID" value="ABK77337.1"/>
    <property type="molecule type" value="Genomic_DNA"/>
</dbReference>
<feature type="transmembrane region" description="Helical" evidence="1">
    <location>
        <begin position="133"/>
        <end position="153"/>
    </location>
</feature>
<evidence type="ECO:0000256" key="1">
    <source>
        <dbReference type="SAM" id="Phobius"/>
    </source>
</evidence>
<dbReference type="HOGENOM" id="CLU_1122582_0_0_2"/>
<proteinExistence type="predicted"/>
<gene>
    <name evidence="2" type="ordered locus">CENSYa_0704</name>
</gene>
<organism evidence="2 3">
    <name type="scientific">Cenarchaeum symbiosum (strain A)</name>
    <dbReference type="NCBI Taxonomy" id="414004"/>
    <lineage>
        <taxon>Archaea</taxon>
        <taxon>Nitrososphaerota</taxon>
        <taxon>Candidatus Cenarchaeales</taxon>
        <taxon>Candidatus Cenarchaeaceae</taxon>
        <taxon>Candidatus Cenarchaeum</taxon>
    </lineage>
</organism>
<feature type="transmembrane region" description="Helical" evidence="1">
    <location>
        <begin position="226"/>
        <end position="246"/>
    </location>
</feature>
<evidence type="ECO:0000313" key="3">
    <source>
        <dbReference type="Proteomes" id="UP000000758"/>
    </source>
</evidence>
<evidence type="ECO:0000313" key="2">
    <source>
        <dbReference type="EMBL" id="ABK77337.1"/>
    </source>
</evidence>
<dbReference type="KEGG" id="csy:CENSYa_0704"/>